<protein>
    <submittedName>
        <fullName evidence="1">Enoyl-CoA hydratase/isomerase family protein</fullName>
    </submittedName>
</protein>
<dbReference type="InterPro" id="IPR029045">
    <property type="entry name" value="ClpP/crotonase-like_dom_sf"/>
</dbReference>
<dbReference type="Proteomes" id="UP001556118">
    <property type="component" value="Unassembled WGS sequence"/>
</dbReference>
<dbReference type="Pfam" id="PF00378">
    <property type="entry name" value="ECH_1"/>
    <property type="match status" value="1"/>
</dbReference>
<keyword evidence="2" id="KW-1185">Reference proteome</keyword>
<dbReference type="RefSeq" id="WP_367769869.1">
    <property type="nucleotide sequence ID" value="NZ_JBFNXR010000019.1"/>
</dbReference>
<dbReference type="SUPFAM" id="SSF52096">
    <property type="entry name" value="ClpP/crotonase"/>
    <property type="match status" value="1"/>
</dbReference>
<name>A0ABV3R8C0_9SPHN</name>
<dbReference type="PANTHER" id="PTHR11941:SF54">
    <property type="entry name" value="ENOYL-COA HYDRATASE, MITOCHONDRIAL"/>
    <property type="match status" value="1"/>
</dbReference>
<dbReference type="InterPro" id="IPR001753">
    <property type="entry name" value="Enoyl-CoA_hydra/iso"/>
</dbReference>
<dbReference type="CDD" id="cd06558">
    <property type="entry name" value="crotonase-like"/>
    <property type="match status" value="1"/>
</dbReference>
<evidence type="ECO:0000313" key="2">
    <source>
        <dbReference type="Proteomes" id="UP001556118"/>
    </source>
</evidence>
<reference evidence="1 2" key="1">
    <citation type="submission" date="2024-06" db="EMBL/GenBank/DDBJ databases">
        <title>Novosphingobium rhizovicinus M1R2S20.</title>
        <authorList>
            <person name="Sun J.-Q."/>
        </authorList>
    </citation>
    <scope>NUCLEOTIDE SEQUENCE [LARGE SCALE GENOMIC DNA]</scope>
    <source>
        <strain evidence="1 2">M1R2S20</strain>
    </source>
</reference>
<comment type="caution">
    <text evidence="1">The sequence shown here is derived from an EMBL/GenBank/DDBJ whole genome shotgun (WGS) entry which is preliminary data.</text>
</comment>
<dbReference type="Gene3D" id="3.90.226.10">
    <property type="entry name" value="2-enoyl-CoA Hydratase, Chain A, domain 1"/>
    <property type="match status" value="1"/>
</dbReference>
<gene>
    <name evidence="1" type="ORF">ABUH87_03995</name>
</gene>
<dbReference type="PANTHER" id="PTHR11941">
    <property type="entry name" value="ENOYL-COA HYDRATASE-RELATED"/>
    <property type="match status" value="1"/>
</dbReference>
<sequence>MNITALTVPATRLSVIEEPWRGPAAIVPLETAGHEMELRLPPCPVIGIGPSAHPRAAAFDLVVDQMSEIDTIVRNILAHPHAAATLVQVLRTTGGLEPVRALTVESMAYAMLQGSAEHAAWLARRKPRAVSAPGAVQAHRRDHVLEVTLDCAATGNAIDCAMRDGLFAALSMAALDRDIECIRLSGAGKAFSLGADLEEFGTTCDPATAHGIRSLTLPALAAIECADRLEARIDGACVGAGLELAAFSHRIVASRRSWFQLPELSMGIIPGAGGCVSLPRRIGRQRTALMVLSGRRISARVAHDWGLIDTVVNDFTCDQSGDHMI</sequence>
<dbReference type="EMBL" id="JBFNXR010000019">
    <property type="protein sequence ID" value="MEW9854342.1"/>
    <property type="molecule type" value="Genomic_DNA"/>
</dbReference>
<accession>A0ABV3R8C0</accession>
<proteinExistence type="predicted"/>
<organism evidence="1 2">
    <name type="scientific">Novosphingobium rhizovicinum</name>
    <dbReference type="NCBI Taxonomy" id="3228928"/>
    <lineage>
        <taxon>Bacteria</taxon>
        <taxon>Pseudomonadati</taxon>
        <taxon>Pseudomonadota</taxon>
        <taxon>Alphaproteobacteria</taxon>
        <taxon>Sphingomonadales</taxon>
        <taxon>Sphingomonadaceae</taxon>
        <taxon>Novosphingobium</taxon>
    </lineage>
</organism>
<evidence type="ECO:0000313" key="1">
    <source>
        <dbReference type="EMBL" id="MEW9854342.1"/>
    </source>
</evidence>